<dbReference type="GO" id="GO:0000981">
    <property type="term" value="F:DNA-binding transcription factor activity, RNA polymerase II-specific"/>
    <property type="evidence" value="ECO:0007669"/>
    <property type="project" value="TreeGrafter"/>
</dbReference>
<dbReference type="PANTHER" id="PTHR24409:SF356">
    <property type="entry name" value="C2H2 FINGER DOMAIN TRANSCRIPTION FACTOR (EUROFUNG)"/>
    <property type="match status" value="1"/>
</dbReference>
<dbReference type="Gene3D" id="3.30.160.60">
    <property type="entry name" value="Classic Zinc Finger"/>
    <property type="match status" value="3"/>
</dbReference>
<evidence type="ECO:0000256" key="5">
    <source>
        <dbReference type="PROSITE-ProRule" id="PRU00042"/>
    </source>
</evidence>
<dbReference type="AlphaFoldDB" id="A0A165NUD3"/>
<evidence type="ECO:0000313" key="8">
    <source>
        <dbReference type="Proteomes" id="UP000076727"/>
    </source>
</evidence>
<proteinExistence type="predicted"/>
<dbReference type="PANTHER" id="PTHR24409">
    <property type="entry name" value="ZINC FINGER PROTEIN 142"/>
    <property type="match status" value="1"/>
</dbReference>
<dbReference type="OrthoDB" id="6077919at2759"/>
<dbReference type="Pfam" id="PF12874">
    <property type="entry name" value="zf-met"/>
    <property type="match status" value="2"/>
</dbReference>
<dbReference type="PROSITE" id="PS50157">
    <property type="entry name" value="ZINC_FINGER_C2H2_2"/>
    <property type="match status" value="2"/>
</dbReference>
<dbReference type="InterPro" id="IPR013087">
    <property type="entry name" value="Znf_C2H2_type"/>
</dbReference>
<organism evidence="7 8">
    <name type="scientific">Daedalea quercina L-15889</name>
    <dbReference type="NCBI Taxonomy" id="1314783"/>
    <lineage>
        <taxon>Eukaryota</taxon>
        <taxon>Fungi</taxon>
        <taxon>Dikarya</taxon>
        <taxon>Basidiomycota</taxon>
        <taxon>Agaricomycotina</taxon>
        <taxon>Agaricomycetes</taxon>
        <taxon>Polyporales</taxon>
        <taxon>Fomitopsis</taxon>
    </lineage>
</organism>
<dbReference type="InterPro" id="IPR036236">
    <property type="entry name" value="Znf_C2H2_sf"/>
</dbReference>
<evidence type="ECO:0000256" key="4">
    <source>
        <dbReference type="ARBA" id="ARBA00022833"/>
    </source>
</evidence>
<evidence type="ECO:0000259" key="6">
    <source>
        <dbReference type="PROSITE" id="PS50157"/>
    </source>
</evidence>
<keyword evidence="1" id="KW-0479">Metal-binding</keyword>
<gene>
    <name evidence="7" type="ORF">DAEQUDRAFT_746186</name>
</gene>
<feature type="domain" description="C2H2-type" evidence="6">
    <location>
        <begin position="127"/>
        <end position="156"/>
    </location>
</feature>
<dbReference type="PROSITE" id="PS00028">
    <property type="entry name" value="ZINC_FINGER_C2H2_1"/>
    <property type="match status" value="3"/>
</dbReference>
<dbReference type="GO" id="GO:0005634">
    <property type="term" value="C:nucleus"/>
    <property type="evidence" value="ECO:0007669"/>
    <property type="project" value="TreeGrafter"/>
</dbReference>
<sequence>MVSDCVRCERRFKDSEALAEHLRASQAHHICGTCVVDFPLRANLVQHYLFSPAHNYCKQCDTHHASPPALIRHFEAAHNQCLLCGLCFATVKDLGEHYHHTHWTCIECRHVCGTPVAFDEHCRESHWYCTDCKRVFTDEEGLRTHLESSFHTGRKVQCPGVKCTKVFPSGAALIQHLESGGCRSKMTRHEVNRLAVQMDVENVITNPARLLTGPGGSVPPKVTTSWATERSRNPVSGQYECCVCRAGFKMLKDLNNHLQSPVHDERVYRCPKGWQGCETEFRTLSALCQHVESGSCGVHKFNSTIQKYVGSLADGMKRLAL</sequence>
<dbReference type="EMBL" id="KV429077">
    <property type="protein sequence ID" value="KZT67387.1"/>
    <property type="molecule type" value="Genomic_DNA"/>
</dbReference>
<evidence type="ECO:0000256" key="1">
    <source>
        <dbReference type="ARBA" id="ARBA00022723"/>
    </source>
</evidence>
<keyword evidence="3 5" id="KW-0863">Zinc-finger</keyword>
<keyword evidence="8" id="KW-1185">Reference proteome</keyword>
<evidence type="ECO:0000313" key="7">
    <source>
        <dbReference type="EMBL" id="KZT67387.1"/>
    </source>
</evidence>
<reference evidence="7 8" key="1">
    <citation type="journal article" date="2016" name="Mol. Biol. Evol.">
        <title>Comparative Genomics of Early-Diverging Mushroom-Forming Fungi Provides Insights into the Origins of Lignocellulose Decay Capabilities.</title>
        <authorList>
            <person name="Nagy L.G."/>
            <person name="Riley R."/>
            <person name="Tritt A."/>
            <person name="Adam C."/>
            <person name="Daum C."/>
            <person name="Floudas D."/>
            <person name="Sun H."/>
            <person name="Yadav J.S."/>
            <person name="Pangilinan J."/>
            <person name="Larsson K.H."/>
            <person name="Matsuura K."/>
            <person name="Barry K."/>
            <person name="Labutti K."/>
            <person name="Kuo R."/>
            <person name="Ohm R.A."/>
            <person name="Bhattacharya S.S."/>
            <person name="Shirouzu T."/>
            <person name="Yoshinaga Y."/>
            <person name="Martin F.M."/>
            <person name="Grigoriev I.V."/>
            <person name="Hibbett D.S."/>
        </authorList>
    </citation>
    <scope>NUCLEOTIDE SEQUENCE [LARGE SCALE GENOMIC DNA]</scope>
    <source>
        <strain evidence="7 8">L-15889</strain>
    </source>
</reference>
<accession>A0A165NUD3</accession>
<keyword evidence="4" id="KW-0862">Zinc</keyword>
<protein>
    <recommendedName>
        <fullName evidence="6">C2H2-type domain-containing protein</fullName>
    </recommendedName>
</protein>
<name>A0A165NUD3_9APHY</name>
<dbReference type="GO" id="GO:0008270">
    <property type="term" value="F:zinc ion binding"/>
    <property type="evidence" value="ECO:0007669"/>
    <property type="project" value="UniProtKB-KW"/>
</dbReference>
<dbReference type="STRING" id="1314783.A0A165NUD3"/>
<evidence type="ECO:0000256" key="3">
    <source>
        <dbReference type="ARBA" id="ARBA00022771"/>
    </source>
</evidence>
<keyword evidence="2" id="KW-0677">Repeat</keyword>
<dbReference type="SUPFAM" id="SSF57667">
    <property type="entry name" value="beta-beta-alpha zinc fingers"/>
    <property type="match status" value="2"/>
</dbReference>
<evidence type="ECO:0000256" key="2">
    <source>
        <dbReference type="ARBA" id="ARBA00022737"/>
    </source>
</evidence>
<feature type="domain" description="C2H2-type" evidence="6">
    <location>
        <begin position="3"/>
        <end position="28"/>
    </location>
</feature>
<dbReference type="SMART" id="SM00355">
    <property type="entry name" value="ZnF_C2H2"/>
    <property type="match status" value="9"/>
</dbReference>
<dbReference type="GO" id="GO:0000977">
    <property type="term" value="F:RNA polymerase II transcription regulatory region sequence-specific DNA binding"/>
    <property type="evidence" value="ECO:0007669"/>
    <property type="project" value="TreeGrafter"/>
</dbReference>
<dbReference type="Proteomes" id="UP000076727">
    <property type="component" value="Unassembled WGS sequence"/>
</dbReference>